<dbReference type="EMBL" id="PDOE01000008">
    <property type="protein sequence ID" value="RKL66138.1"/>
    <property type="molecule type" value="Genomic_DNA"/>
</dbReference>
<protein>
    <submittedName>
        <fullName evidence="3">Small, acid-soluble spore protein K</fullName>
    </submittedName>
</protein>
<feature type="compositionally biased region" description="Polar residues" evidence="2">
    <location>
        <begin position="1"/>
        <end position="10"/>
    </location>
</feature>
<proteinExistence type="predicted"/>
<dbReference type="GO" id="GO:0042601">
    <property type="term" value="C:endospore-forming forespore"/>
    <property type="evidence" value="ECO:0007669"/>
    <property type="project" value="InterPro"/>
</dbReference>
<comment type="caution">
    <text evidence="3">The sequence shown here is derived from an EMBL/GenBank/DDBJ whole genome shotgun (WGS) entry which is preliminary data.</text>
</comment>
<dbReference type="Proteomes" id="UP000281498">
    <property type="component" value="Unassembled WGS sequence"/>
</dbReference>
<dbReference type="RefSeq" id="WP_110936969.1">
    <property type="nucleotide sequence ID" value="NZ_KZ614146.1"/>
</dbReference>
<keyword evidence="1" id="KW-0749">Sporulation</keyword>
<evidence type="ECO:0000313" key="4">
    <source>
        <dbReference type="Proteomes" id="UP000281498"/>
    </source>
</evidence>
<dbReference type="OrthoDB" id="2382188at2"/>
<dbReference type="GO" id="GO:0030436">
    <property type="term" value="P:asexual sporulation"/>
    <property type="evidence" value="ECO:0007669"/>
    <property type="project" value="InterPro"/>
</dbReference>
<evidence type="ECO:0000313" key="3">
    <source>
        <dbReference type="EMBL" id="RKL66138.1"/>
    </source>
</evidence>
<evidence type="ECO:0000256" key="1">
    <source>
        <dbReference type="ARBA" id="ARBA00022969"/>
    </source>
</evidence>
<evidence type="ECO:0000256" key="2">
    <source>
        <dbReference type="SAM" id="MobiDB-lite"/>
    </source>
</evidence>
<gene>
    <name evidence="3" type="ORF">CR203_16395</name>
</gene>
<dbReference type="InterPro" id="IPR012611">
    <property type="entry name" value="SASP_SspK"/>
</dbReference>
<dbReference type="AlphaFoldDB" id="A0A3A9K486"/>
<feature type="region of interest" description="Disordered" evidence="2">
    <location>
        <begin position="1"/>
        <end position="53"/>
    </location>
</feature>
<keyword evidence="4" id="KW-1185">Reference proteome</keyword>
<dbReference type="GO" id="GO:0030435">
    <property type="term" value="P:sporulation resulting in formation of a cellular spore"/>
    <property type="evidence" value="ECO:0007669"/>
    <property type="project" value="UniProtKB-KW"/>
</dbReference>
<accession>A0A3A9K486</accession>
<dbReference type="Pfam" id="PF08176">
    <property type="entry name" value="SspK"/>
    <property type="match status" value="1"/>
</dbReference>
<reference evidence="3 4" key="1">
    <citation type="submission" date="2017-10" db="EMBL/GenBank/DDBJ databases">
        <title>Bacillus sp. nov., a halophilic bacterium isolated from a Keqin Lake.</title>
        <authorList>
            <person name="Wang H."/>
        </authorList>
    </citation>
    <scope>NUCLEOTIDE SEQUENCE [LARGE SCALE GENOMIC DNA]</scope>
    <source>
        <strain evidence="3 4">KCTC 13187</strain>
    </source>
</reference>
<sequence length="53" mass="6182">MRNNSRQLPSRISLDTERHEADAFVSKRPDGSIKDHPQERMAAAPEKDERNHR</sequence>
<feature type="compositionally biased region" description="Basic and acidic residues" evidence="2">
    <location>
        <begin position="14"/>
        <end position="53"/>
    </location>
</feature>
<name>A0A3A9K486_9BACI</name>
<organism evidence="3 4">
    <name type="scientific">Salipaludibacillus neizhouensis</name>
    <dbReference type="NCBI Taxonomy" id="885475"/>
    <lineage>
        <taxon>Bacteria</taxon>
        <taxon>Bacillati</taxon>
        <taxon>Bacillota</taxon>
        <taxon>Bacilli</taxon>
        <taxon>Bacillales</taxon>
        <taxon>Bacillaceae</taxon>
    </lineage>
</organism>